<sequence>MTMTGQVEIESADVRDAARAVGAAGDAAAAVDHPEHVAALAAALPGSRSANAARRLRTAWRDASTGWVDEARTQQARLDATVTATLAADTRATTRASRLAGRLGPVTSPG</sequence>
<name>A0A0A0BWN7_9CELL</name>
<organism evidence="2 3">
    <name type="scientific">Cellulomonas bogoriensis 69B4 = DSM 16987</name>
    <dbReference type="NCBI Taxonomy" id="1386082"/>
    <lineage>
        <taxon>Bacteria</taxon>
        <taxon>Bacillati</taxon>
        <taxon>Actinomycetota</taxon>
        <taxon>Actinomycetes</taxon>
        <taxon>Micrococcales</taxon>
        <taxon>Cellulomonadaceae</taxon>
        <taxon>Cellulomonas</taxon>
    </lineage>
</organism>
<dbReference type="AlphaFoldDB" id="A0A0A0BWN7"/>
<accession>A0A0A0BWN7</accession>
<evidence type="ECO:0000256" key="1">
    <source>
        <dbReference type="SAM" id="MobiDB-lite"/>
    </source>
</evidence>
<reference evidence="2 3" key="1">
    <citation type="submission" date="2013-08" db="EMBL/GenBank/DDBJ databases">
        <title>Genome sequencing of Cellulomonas bogoriensis 69B4.</title>
        <authorList>
            <person name="Chen F."/>
            <person name="Li Y."/>
            <person name="Wang G."/>
        </authorList>
    </citation>
    <scope>NUCLEOTIDE SEQUENCE [LARGE SCALE GENOMIC DNA]</scope>
    <source>
        <strain evidence="2 3">69B4</strain>
    </source>
</reference>
<gene>
    <name evidence="2" type="ORF">N869_16950</name>
</gene>
<protein>
    <submittedName>
        <fullName evidence="2">Uncharacterized protein</fullName>
    </submittedName>
</protein>
<evidence type="ECO:0000313" key="2">
    <source>
        <dbReference type="EMBL" id="KGM12326.1"/>
    </source>
</evidence>
<dbReference type="Proteomes" id="UP000054314">
    <property type="component" value="Unassembled WGS sequence"/>
</dbReference>
<dbReference type="EMBL" id="AXCZ01000096">
    <property type="protein sequence ID" value="KGM12326.1"/>
    <property type="molecule type" value="Genomic_DNA"/>
</dbReference>
<feature type="compositionally biased region" description="Low complexity" evidence="1">
    <location>
        <begin position="91"/>
        <end position="103"/>
    </location>
</feature>
<keyword evidence="3" id="KW-1185">Reference proteome</keyword>
<proteinExistence type="predicted"/>
<feature type="region of interest" description="Disordered" evidence="1">
    <location>
        <begin position="91"/>
        <end position="110"/>
    </location>
</feature>
<evidence type="ECO:0000313" key="3">
    <source>
        <dbReference type="Proteomes" id="UP000054314"/>
    </source>
</evidence>
<comment type="caution">
    <text evidence="2">The sequence shown here is derived from an EMBL/GenBank/DDBJ whole genome shotgun (WGS) entry which is preliminary data.</text>
</comment>